<feature type="region of interest" description="Disordered" evidence="1">
    <location>
        <begin position="17"/>
        <end position="62"/>
    </location>
</feature>
<feature type="compositionally biased region" description="Acidic residues" evidence="1">
    <location>
        <begin position="26"/>
        <end position="62"/>
    </location>
</feature>
<feature type="domain" description="PiggyBac transposable element-derived protein" evidence="2">
    <location>
        <begin position="112"/>
        <end position="454"/>
    </location>
</feature>
<evidence type="ECO:0000256" key="1">
    <source>
        <dbReference type="SAM" id="MobiDB-lite"/>
    </source>
</evidence>
<feature type="region of interest" description="Disordered" evidence="1">
    <location>
        <begin position="507"/>
        <end position="561"/>
    </location>
</feature>
<dbReference type="Pfam" id="PF13843">
    <property type="entry name" value="DDE_Tnp_1_7"/>
    <property type="match status" value="1"/>
</dbReference>
<name>A0AAD7WIE2_9TELE</name>
<dbReference type="Proteomes" id="UP001221898">
    <property type="component" value="Unassembled WGS sequence"/>
</dbReference>
<organism evidence="3 4">
    <name type="scientific">Aldrovandia affinis</name>
    <dbReference type="NCBI Taxonomy" id="143900"/>
    <lineage>
        <taxon>Eukaryota</taxon>
        <taxon>Metazoa</taxon>
        <taxon>Chordata</taxon>
        <taxon>Craniata</taxon>
        <taxon>Vertebrata</taxon>
        <taxon>Euteleostomi</taxon>
        <taxon>Actinopterygii</taxon>
        <taxon>Neopterygii</taxon>
        <taxon>Teleostei</taxon>
        <taxon>Notacanthiformes</taxon>
        <taxon>Halosauridae</taxon>
        <taxon>Aldrovandia</taxon>
    </lineage>
</organism>
<dbReference type="PANTHER" id="PTHR46599:SF6">
    <property type="entry name" value="DUAL SPECIFICITY PHOSPHATASE 26"/>
    <property type="match status" value="1"/>
</dbReference>
<gene>
    <name evidence="3" type="ORF">AAFF_G00431740</name>
</gene>
<accession>A0AAD7WIE2</accession>
<reference evidence="3" key="1">
    <citation type="journal article" date="2023" name="Science">
        <title>Genome structures resolve the early diversification of teleost fishes.</title>
        <authorList>
            <person name="Parey E."/>
            <person name="Louis A."/>
            <person name="Montfort J."/>
            <person name="Bouchez O."/>
            <person name="Roques C."/>
            <person name="Iampietro C."/>
            <person name="Lluch J."/>
            <person name="Castinel A."/>
            <person name="Donnadieu C."/>
            <person name="Desvignes T."/>
            <person name="Floi Bucao C."/>
            <person name="Jouanno E."/>
            <person name="Wen M."/>
            <person name="Mejri S."/>
            <person name="Dirks R."/>
            <person name="Jansen H."/>
            <person name="Henkel C."/>
            <person name="Chen W.J."/>
            <person name="Zahm M."/>
            <person name="Cabau C."/>
            <person name="Klopp C."/>
            <person name="Thompson A.W."/>
            <person name="Robinson-Rechavi M."/>
            <person name="Braasch I."/>
            <person name="Lecointre G."/>
            <person name="Bobe J."/>
            <person name="Postlethwait J.H."/>
            <person name="Berthelot C."/>
            <person name="Roest Crollius H."/>
            <person name="Guiguen Y."/>
        </authorList>
    </citation>
    <scope>NUCLEOTIDE SEQUENCE</scope>
    <source>
        <strain evidence="3">NC1722</strain>
    </source>
</reference>
<keyword evidence="4" id="KW-1185">Reference proteome</keyword>
<dbReference type="PANTHER" id="PTHR46599">
    <property type="entry name" value="PIGGYBAC TRANSPOSABLE ELEMENT-DERIVED PROTEIN 4"/>
    <property type="match status" value="1"/>
</dbReference>
<comment type="caution">
    <text evidence="3">The sequence shown here is derived from an EMBL/GenBank/DDBJ whole genome shotgun (WGS) entry which is preliminary data.</text>
</comment>
<sequence length="561" mass="64152">MSNREYSALEYLDHLMSGQNAHADVEEPEIEEEVSEDEDDEEYDPEHDEETSDEEEEELDDDEELFISKDKKMSWSSIPYETHGKAQAENIIRMTPGPTRFAISCVQDIKSAFELFIPESIQKILIDMTNMEGRRVFKDNWKMIDKTDLDAYLGLLLLAGVYRSNNEATASLWDAETGRSIFQATMSLQTFHVMSRVIRFDNRETQVARRAADKLAPVRELWEKWVERLLCMYNPGPDVTVDERLLPYRGRCPFKQYIPSKPAKYGIKIWAACDASSSYAWSMQIYTGKPAGGVAEKGQGKRVVLEMTEGLQGHNITCDNFFTSYALGEELRRRRLTMVGTVRKNKPELPAALTGIKNRAALSSKFAFTETTTTVSYCPRKNKNVIVMSTHHKNTAVSSREDNKPEIILDYNNNKGGVDNLDKVTGTYTCQSMTARWPMAVFYNILDVSAYNAFVVWMAINPGWNARKTFKRRLFLEELERALVTPHIERRQWIPRTAASANLTGRIHTNTPQTRRIHTNTPQTSRIHTNTPQTSRPHTNTPQTSRPHASRPSTTRACQRQ</sequence>
<proteinExistence type="predicted"/>
<dbReference type="EMBL" id="JAINUG010000093">
    <property type="protein sequence ID" value="KAJ8398097.1"/>
    <property type="molecule type" value="Genomic_DNA"/>
</dbReference>
<evidence type="ECO:0000259" key="2">
    <source>
        <dbReference type="Pfam" id="PF13843"/>
    </source>
</evidence>
<dbReference type="InterPro" id="IPR029526">
    <property type="entry name" value="PGBD"/>
</dbReference>
<dbReference type="AlphaFoldDB" id="A0AAD7WIE2"/>
<protein>
    <recommendedName>
        <fullName evidence="2">PiggyBac transposable element-derived protein domain-containing protein</fullName>
    </recommendedName>
</protein>
<evidence type="ECO:0000313" key="3">
    <source>
        <dbReference type="EMBL" id="KAJ8398097.1"/>
    </source>
</evidence>
<evidence type="ECO:0000313" key="4">
    <source>
        <dbReference type="Proteomes" id="UP001221898"/>
    </source>
</evidence>